<name>A0ABD0WDL7_UMBPY</name>
<dbReference type="InterPro" id="IPR051188">
    <property type="entry name" value="PHD-type_Zinc_Finger"/>
</dbReference>
<dbReference type="PROSITE" id="PS51805">
    <property type="entry name" value="EPHD"/>
    <property type="match status" value="1"/>
</dbReference>
<evidence type="ECO:0000259" key="7">
    <source>
        <dbReference type="PROSITE" id="PS51805"/>
    </source>
</evidence>
<dbReference type="GO" id="GO:0008270">
    <property type="term" value="F:zinc ion binding"/>
    <property type="evidence" value="ECO:0007669"/>
    <property type="project" value="UniProtKB-KW"/>
</dbReference>
<proteinExistence type="predicted"/>
<evidence type="ECO:0000313" key="9">
    <source>
        <dbReference type="Proteomes" id="UP001557470"/>
    </source>
</evidence>
<feature type="domain" description="PHD-type" evidence="7">
    <location>
        <begin position="7"/>
        <end position="126"/>
    </location>
</feature>
<evidence type="ECO:0000256" key="2">
    <source>
        <dbReference type="ARBA" id="ARBA00022723"/>
    </source>
</evidence>
<gene>
    <name evidence="8" type="ORF">UPYG_G00306910</name>
</gene>
<comment type="caution">
    <text evidence="8">The sequence shown here is derived from an EMBL/GenBank/DDBJ whole genome shotgun (WGS) entry which is preliminary data.</text>
</comment>
<evidence type="ECO:0000256" key="5">
    <source>
        <dbReference type="ARBA" id="ARBA00023242"/>
    </source>
</evidence>
<evidence type="ECO:0000313" key="8">
    <source>
        <dbReference type="EMBL" id="KAL0963476.1"/>
    </source>
</evidence>
<keyword evidence="4" id="KW-0862">Zinc</keyword>
<feature type="compositionally biased region" description="Basic residues" evidence="6">
    <location>
        <begin position="214"/>
        <end position="224"/>
    </location>
</feature>
<accession>A0ABD0WDL7</accession>
<organism evidence="8 9">
    <name type="scientific">Umbra pygmaea</name>
    <name type="common">Eastern mudminnow</name>
    <dbReference type="NCBI Taxonomy" id="75934"/>
    <lineage>
        <taxon>Eukaryota</taxon>
        <taxon>Metazoa</taxon>
        <taxon>Chordata</taxon>
        <taxon>Craniata</taxon>
        <taxon>Vertebrata</taxon>
        <taxon>Euteleostomi</taxon>
        <taxon>Actinopterygii</taxon>
        <taxon>Neopterygii</taxon>
        <taxon>Teleostei</taxon>
        <taxon>Protacanthopterygii</taxon>
        <taxon>Esociformes</taxon>
        <taxon>Umbridae</taxon>
        <taxon>Umbra</taxon>
    </lineage>
</organism>
<dbReference type="InterPro" id="IPR034732">
    <property type="entry name" value="EPHD"/>
</dbReference>
<keyword evidence="2" id="KW-0479">Metal-binding</keyword>
<dbReference type="GO" id="GO:0005634">
    <property type="term" value="C:nucleus"/>
    <property type="evidence" value="ECO:0007669"/>
    <property type="project" value="UniProtKB-SubCell"/>
</dbReference>
<evidence type="ECO:0000256" key="6">
    <source>
        <dbReference type="SAM" id="MobiDB-lite"/>
    </source>
</evidence>
<dbReference type="InterPro" id="IPR011011">
    <property type="entry name" value="Znf_FYVE_PHD"/>
</dbReference>
<protein>
    <recommendedName>
        <fullName evidence="7">PHD-type domain-containing protein</fullName>
    </recommendedName>
</protein>
<dbReference type="SUPFAM" id="SSF57903">
    <property type="entry name" value="FYVE/PHD zinc finger"/>
    <property type="match status" value="1"/>
</dbReference>
<feature type="compositionally biased region" description="Polar residues" evidence="6">
    <location>
        <begin position="352"/>
        <end position="368"/>
    </location>
</feature>
<keyword evidence="5" id="KW-0539">Nucleus</keyword>
<dbReference type="Pfam" id="PF13771">
    <property type="entry name" value="zf-HC5HC2H"/>
    <property type="match status" value="1"/>
</dbReference>
<keyword evidence="3" id="KW-0863">Zinc-finger</keyword>
<dbReference type="PANTHER" id="PTHR12420">
    <property type="entry name" value="PHD FINGER PROTEIN"/>
    <property type="match status" value="1"/>
</dbReference>
<evidence type="ECO:0000256" key="4">
    <source>
        <dbReference type="ARBA" id="ARBA00022833"/>
    </source>
</evidence>
<feature type="compositionally biased region" description="Low complexity" evidence="6">
    <location>
        <begin position="392"/>
        <end position="402"/>
    </location>
</feature>
<dbReference type="Gene3D" id="3.30.40.10">
    <property type="entry name" value="Zinc/RING finger domain, C3HC4 (zinc finger)"/>
    <property type="match status" value="1"/>
</dbReference>
<dbReference type="SMART" id="SM00249">
    <property type="entry name" value="PHD"/>
    <property type="match status" value="1"/>
</dbReference>
<dbReference type="AlphaFoldDB" id="A0ABD0WDL7"/>
<reference evidence="8 9" key="1">
    <citation type="submission" date="2024-06" db="EMBL/GenBank/DDBJ databases">
        <authorList>
            <person name="Pan Q."/>
            <person name="Wen M."/>
            <person name="Jouanno E."/>
            <person name="Zahm M."/>
            <person name="Klopp C."/>
            <person name="Cabau C."/>
            <person name="Louis A."/>
            <person name="Berthelot C."/>
            <person name="Parey E."/>
            <person name="Roest Crollius H."/>
            <person name="Montfort J."/>
            <person name="Robinson-Rechavi M."/>
            <person name="Bouchez O."/>
            <person name="Lampietro C."/>
            <person name="Lopez Roques C."/>
            <person name="Donnadieu C."/>
            <person name="Postlethwait J."/>
            <person name="Bobe J."/>
            <person name="Verreycken H."/>
            <person name="Guiguen Y."/>
        </authorList>
    </citation>
    <scope>NUCLEOTIDE SEQUENCE [LARGE SCALE GENOMIC DNA]</scope>
    <source>
        <strain evidence="8">Up_M1</strain>
        <tissue evidence="8">Testis</tissue>
    </source>
</reference>
<comment type="subcellular location">
    <subcellularLocation>
        <location evidence="1">Nucleus</location>
    </subcellularLocation>
</comment>
<feature type="region of interest" description="Disordered" evidence="6">
    <location>
        <begin position="213"/>
        <end position="292"/>
    </location>
</feature>
<feature type="region of interest" description="Disordered" evidence="6">
    <location>
        <begin position="329"/>
        <end position="402"/>
    </location>
</feature>
<keyword evidence="9" id="KW-1185">Reference proteome</keyword>
<dbReference type="InterPro" id="IPR001965">
    <property type="entry name" value="Znf_PHD"/>
</dbReference>
<sequence>MSTEVKKVQCIICGGSEEDGTTGPLSTKVSSTKGSATAHQNCLLYSSGIFCACSPENDDLFGFSVEDVLMEYKRGRLLNCHKCKKKGATVGCEVKSCRKSYHYPCAIQVEALIVEAEYIVYCPKHKPDSSGERAAASGKSSTASSINGNSGADNNNNGKTFSKLYCLLCENKEDHSIELVEDDVLKLCCKEHQKQLIHKEMNEAVQLSNTLGYRHLKSTPKRRSGYSNKQGVKLRKRRRGDSSNADNGKVIDMDFAPLDSDLEDSENRNTVAVSSTPISEEPEPENRDVDTTFDSDAESLSLLHPVPVVVGSEHSKATEHSPDLTSAACQCRVSSPPGSTLTSGSALDPFPSSGSLNKTSTSTRTSPALGSPVVAPKKHLTPVSRSPPPSSPHSAPVSPAGPDSAASKKFWSCCNEAGCTEYIFNTFVSDIVSRSKRIIADQASAEDYDLTLKVIKASGKLSQMLSQQEHEFKMKQSQLQRATEAIGVARSALDEQAALSE</sequence>
<dbReference type="PANTHER" id="PTHR12420:SF4">
    <property type="entry name" value="PHD FINGER PROTEIN 11"/>
    <property type="match status" value="1"/>
</dbReference>
<dbReference type="Proteomes" id="UP001557470">
    <property type="component" value="Unassembled WGS sequence"/>
</dbReference>
<feature type="region of interest" description="Disordered" evidence="6">
    <location>
        <begin position="127"/>
        <end position="153"/>
    </location>
</feature>
<evidence type="ECO:0000256" key="3">
    <source>
        <dbReference type="ARBA" id="ARBA00022771"/>
    </source>
</evidence>
<evidence type="ECO:0000256" key="1">
    <source>
        <dbReference type="ARBA" id="ARBA00004123"/>
    </source>
</evidence>
<dbReference type="InterPro" id="IPR013083">
    <property type="entry name" value="Znf_RING/FYVE/PHD"/>
</dbReference>
<feature type="compositionally biased region" description="Low complexity" evidence="6">
    <location>
        <begin position="134"/>
        <end position="153"/>
    </location>
</feature>
<feature type="compositionally biased region" description="Low complexity" evidence="6">
    <location>
        <begin position="334"/>
        <end position="345"/>
    </location>
</feature>
<dbReference type="EMBL" id="JAGEUA010000010">
    <property type="protein sequence ID" value="KAL0963476.1"/>
    <property type="molecule type" value="Genomic_DNA"/>
</dbReference>